<feature type="chain" id="PRO_5030920299" description="DUF3108 domain-containing protein" evidence="1">
    <location>
        <begin position="24"/>
        <end position="217"/>
    </location>
</feature>
<dbReference type="RefSeq" id="WP_027315875.1">
    <property type="nucleotide sequence ID" value="NZ_JACIDC010000006.1"/>
</dbReference>
<gene>
    <name evidence="2" type="ORF">GGR34_002131</name>
</gene>
<dbReference type="InterPro" id="IPR045767">
    <property type="entry name" value="DUF6134"/>
</dbReference>
<protein>
    <recommendedName>
        <fullName evidence="4">DUF3108 domain-containing protein</fullName>
    </recommendedName>
</protein>
<reference evidence="2 3" key="1">
    <citation type="submission" date="2020-08" db="EMBL/GenBank/DDBJ databases">
        <title>Genomic Encyclopedia of Type Strains, Phase IV (KMG-IV): sequencing the most valuable type-strain genomes for metagenomic binning, comparative biology and taxonomic classification.</title>
        <authorList>
            <person name="Goeker M."/>
        </authorList>
    </citation>
    <scope>NUCLEOTIDE SEQUENCE [LARGE SCALE GENOMIC DNA]</scope>
    <source>
        <strain evidence="2 3">DSM 15743</strain>
    </source>
</reference>
<accession>A0A7W6IFE3</accession>
<feature type="signal peptide" evidence="1">
    <location>
        <begin position="1"/>
        <end position="23"/>
    </location>
</feature>
<keyword evidence="1" id="KW-0732">Signal</keyword>
<dbReference type="Pfam" id="PF19630">
    <property type="entry name" value="DUF6134"/>
    <property type="match status" value="1"/>
</dbReference>
<dbReference type="EMBL" id="JACIDC010000006">
    <property type="protein sequence ID" value="MBB4040478.1"/>
    <property type="molecule type" value="Genomic_DNA"/>
</dbReference>
<organism evidence="2 3">
    <name type="scientific">Microvirga flocculans</name>
    <dbReference type="NCBI Taxonomy" id="217168"/>
    <lineage>
        <taxon>Bacteria</taxon>
        <taxon>Pseudomonadati</taxon>
        <taxon>Pseudomonadota</taxon>
        <taxon>Alphaproteobacteria</taxon>
        <taxon>Hyphomicrobiales</taxon>
        <taxon>Methylobacteriaceae</taxon>
        <taxon>Microvirga</taxon>
    </lineage>
</organism>
<evidence type="ECO:0000313" key="3">
    <source>
        <dbReference type="Proteomes" id="UP000519439"/>
    </source>
</evidence>
<dbReference type="Proteomes" id="UP000519439">
    <property type="component" value="Unassembled WGS sequence"/>
</dbReference>
<dbReference type="AlphaFoldDB" id="A0A7W6IFE3"/>
<evidence type="ECO:0008006" key="4">
    <source>
        <dbReference type="Google" id="ProtNLM"/>
    </source>
</evidence>
<proteinExistence type="predicted"/>
<evidence type="ECO:0000256" key="1">
    <source>
        <dbReference type="SAM" id="SignalP"/>
    </source>
</evidence>
<evidence type="ECO:0000313" key="2">
    <source>
        <dbReference type="EMBL" id="MBB4040478.1"/>
    </source>
</evidence>
<comment type="caution">
    <text evidence="2">The sequence shown here is derived from an EMBL/GenBank/DDBJ whole genome shotgun (WGS) entry which is preliminary data.</text>
</comment>
<sequence>MIRRRDVLIGAGALLLTPKASFAALPVPPDGRLTFDVVRKGSRIGVHELTFTRSGERLTVSVDVELSVGIGPIKFYRYTHRVSEIWQGEDVVSLTAQTNDDGQKLSVTCERTPSGLLVDSTRSGRYVAPAGAHPATHWNREMLDGPLINTQNGELLRPVVIRKGRDRVQTSAGTIVPAQRFALSGPISFETWYDDTPSWVGLTFVAKDGSQVLYRRA</sequence>
<name>A0A7W6IFE3_9HYPH</name>
<keyword evidence="3" id="KW-1185">Reference proteome</keyword>